<comment type="caution">
    <text evidence="1">The sequence shown here is derived from an EMBL/GenBank/DDBJ whole genome shotgun (WGS) entry which is preliminary data.</text>
</comment>
<sequence>MCPIQYHFCRITASPFTITHQLSEHSNVTSTATRNIEKYIEPDWTVAHLKERLELITGIPVAAQQLTLSTGTVIENVTATLDTFDLTNCTHLYVSDTRDKTTIEESNKIDDSYENSVHFQISDEAYAARPNTFAKWRDTHFEKTNNNVTLSKTNRARQKIYEKGICIGEKCIVQGSNETRNGRVRFIGQVEGLPEGIWIGVEYDAPVGKNDGSFQGIRYFTASENHGSFLRPDRIKMCSPSPSINTDSEEEI</sequence>
<proteinExistence type="predicted"/>
<accession>A0ACB7CBT5</accession>
<reference evidence="1 2" key="1">
    <citation type="journal article" date="2021" name="Commun. Biol.">
        <title>Genomic insights into the host specific adaptation of the Pneumocystis genus.</title>
        <authorList>
            <person name="Cisse O.H."/>
            <person name="Ma L."/>
            <person name="Dekker J.P."/>
            <person name="Khil P.P."/>
            <person name="Youn J.-H."/>
            <person name="Brenchley J.M."/>
            <person name="Blair R."/>
            <person name="Pahar B."/>
            <person name="Chabe M."/>
            <person name="Van Rompay K.K.A."/>
            <person name="Keesler R."/>
            <person name="Sukura A."/>
            <person name="Hirsch V."/>
            <person name="Kutty G."/>
            <person name="Liu Y."/>
            <person name="Peng L."/>
            <person name="Chen J."/>
            <person name="Song J."/>
            <person name="Weissenbacher-Lang C."/>
            <person name="Xu J."/>
            <person name="Upham N.S."/>
            <person name="Stajich J.E."/>
            <person name="Cuomo C.A."/>
            <person name="Cushion M.T."/>
            <person name="Kovacs J.A."/>
        </authorList>
    </citation>
    <scope>NUCLEOTIDE SEQUENCE [LARGE SCALE GENOMIC DNA]</scope>
    <source>
        <strain evidence="1 2">RABM</strain>
    </source>
</reference>
<dbReference type="Proteomes" id="UP000768646">
    <property type="component" value="Unassembled WGS sequence"/>
</dbReference>
<protein>
    <submittedName>
        <fullName evidence="1">Uncharacterized protein</fullName>
    </submittedName>
</protein>
<keyword evidence="2" id="KW-1185">Reference proteome</keyword>
<gene>
    <name evidence="1" type="ORF">PORY_002098</name>
</gene>
<organism evidence="1 2">
    <name type="scientific">Pneumocystis oryctolagi</name>
    <dbReference type="NCBI Taxonomy" id="42067"/>
    <lineage>
        <taxon>Eukaryota</taxon>
        <taxon>Fungi</taxon>
        <taxon>Dikarya</taxon>
        <taxon>Ascomycota</taxon>
        <taxon>Taphrinomycotina</taxon>
        <taxon>Pneumocystomycetes</taxon>
        <taxon>Pneumocystaceae</taxon>
        <taxon>Pneumocystis</taxon>
    </lineage>
</organism>
<name>A0ACB7CBT5_9ASCO</name>
<evidence type="ECO:0000313" key="1">
    <source>
        <dbReference type="EMBL" id="KAG4304388.1"/>
    </source>
</evidence>
<evidence type="ECO:0000313" key="2">
    <source>
        <dbReference type="Proteomes" id="UP000768646"/>
    </source>
</evidence>
<dbReference type="EMBL" id="JABTEG010000008">
    <property type="protein sequence ID" value="KAG4304388.1"/>
    <property type="molecule type" value="Genomic_DNA"/>
</dbReference>